<dbReference type="PANTHER" id="PTHR13347:SF1">
    <property type="entry name" value="HEAT REPEAT-CONTAINING PROTEIN 3"/>
    <property type="match status" value="1"/>
</dbReference>
<feature type="compositionally biased region" description="Basic residues" evidence="2">
    <location>
        <begin position="1"/>
        <end position="14"/>
    </location>
</feature>
<comment type="caution">
    <text evidence="4">The sequence shown here is derived from an EMBL/GenBank/DDBJ whole genome shotgun (WGS) entry which is preliminary data.</text>
</comment>
<dbReference type="InterPro" id="IPR011989">
    <property type="entry name" value="ARM-like"/>
</dbReference>
<protein>
    <submittedName>
        <fullName evidence="4">Armadillo-type protein</fullName>
    </submittedName>
</protein>
<reference evidence="4" key="1">
    <citation type="submission" date="2023-02" db="EMBL/GenBank/DDBJ databases">
        <title>Identification and recombinant expression of a fungal hydrolase from Papiliotrema laurentii that hydrolyzes apple cutin and clears colloidal polyester polyurethane.</title>
        <authorList>
            <consortium name="DOE Joint Genome Institute"/>
            <person name="Roman V.A."/>
            <person name="Bojanowski C."/>
            <person name="Crable B.R."/>
            <person name="Wagner D.N."/>
            <person name="Hung C.S."/>
            <person name="Nadeau L.J."/>
            <person name="Schratz L."/>
            <person name="Haridas S."/>
            <person name="Pangilinan J."/>
            <person name="Lipzen A."/>
            <person name="Na H."/>
            <person name="Yan M."/>
            <person name="Ng V."/>
            <person name="Grigoriev I.V."/>
            <person name="Spatafora J.W."/>
            <person name="Barlow D."/>
            <person name="Biffinger J."/>
            <person name="Kelley-Loughnane N."/>
            <person name="Varaljay V.A."/>
            <person name="Crookes-Goodson W.J."/>
        </authorList>
    </citation>
    <scope>NUCLEOTIDE SEQUENCE</scope>
    <source>
        <strain evidence="4">5307AH</strain>
    </source>
</reference>
<evidence type="ECO:0000313" key="5">
    <source>
        <dbReference type="Proteomes" id="UP001182556"/>
    </source>
</evidence>
<feature type="domain" description="SYO1-like TPR repeats" evidence="3">
    <location>
        <begin position="444"/>
        <end position="712"/>
    </location>
</feature>
<dbReference type="Gene3D" id="1.25.10.10">
    <property type="entry name" value="Leucine-rich Repeat Variant"/>
    <property type="match status" value="1"/>
</dbReference>
<sequence>MGKAQTKKKTRRERHNPMRVPDAHLGGGSAQGKADPAKEREMLPVLNKLKSPEYADRTWACAAICNLIQNDPATRRLFQSKNVVGELIDRLTDDVDEVVVEASGALRNLAIDGGHELCAEMFNKGIMSHLIVLTGKITSTIDSIVSQNAGEQLTDAQLQSRKHLLNLAENVISLIWCLAEANHKTLAAVNGAGVEGLLLRALAGREMLGQGVALAAAHALYSLSQDNWPFTKAVISQPAALNELVAIAKQDHTTIAPKGKGKGKANRSVNEDDGRALLTRVLVAGALRNLVRPGNRADEHVDIVGLTNSTILPLVNSLLDVDLSSVVQQVLDLVTKIPQQNTKLDKGVKTDHQSPAEIALDRIERSLTTVVVGLEILTGICAGLEDSELEAEAAEEADDGDDDQEMDDEDADLPDEALIAMGRDPDAEVNGSSAPQPTVATAVTLSHLLSTLSLPRRLAALSTLNTLSFPPSSSVPSPYPPTTSVLSVLHLRALETLNNLLLTSVASLPADPVQRAQLGGVVPVDGIWNGMFGTVNALLSEPEALKQKGQELRIEVLEMALGCAWGCAKVSAESITLSDVQVKTLMDAPQILRSDMAKTRCIETLAALASRETVSIPENKVIGGWLVGQLSAGHNVEISVALLNAIIDVYADETRSYDTVFVSEGYLDVLASNVGRIRGEVRKIDRRKDLRLRAVAEEVYENLTAFIKYRRALRR</sequence>
<dbReference type="AlphaFoldDB" id="A0AAD9FX88"/>
<evidence type="ECO:0000259" key="3">
    <source>
        <dbReference type="Pfam" id="PF25567"/>
    </source>
</evidence>
<dbReference type="PANTHER" id="PTHR13347">
    <property type="entry name" value="HEAT REPEAT-CONTAINING PROTEIN 3"/>
    <property type="match status" value="1"/>
</dbReference>
<dbReference type="InterPro" id="IPR016024">
    <property type="entry name" value="ARM-type_fold"/>
</dbReference>
<feature type="region of interest" description="Disordered" evidence="2">
    <location>
        <begin position="1"/>
        <end position="36"/>
    </location>
</feature>
<dbReference type="SUPFAM" id="SSF48371">
    <property type="entry name" value="ARM repeat"/>
    <property type="match status" value="1"/>
</dbReference>
<dbReference type="InterPro" id="IPR052616">
    <property type="entry name" value="SYO1-like"/>
</dbReference>
<dbReference type="InterPro" id="IPR057990">
    <property type="entry name" value="TPR_SYO1"/>
</dbReference>
<keyword evidence="5" id="KW-1185">Reference proteome</keyword>
<name>A0AAD9FX88_PAPLA</name>
<organism evidence="4 5">
    <name type="scientific">Papiliotrema laurentii</name>
    <name type="common">Cryptococcus laurentii</name>
    <dbReference type="NCBI Taxonomy" id="5418"/>
    <lineage>
        <taxon>Eukaryota</taxon>
        <taxon>Fungi</taxon>
        <taxon>Dikarya</taxon>
        <taxon>Basidiomycota</taxon>
        <taxon>Agaricomycotina</taxon>
        <taxon>Tremellomycetes</taxon>
        <taxon>Tremellales</taxon>
        <taxon>Rhynchogastremaceae</taxon>
        <taxon>Papiliotrema</taxon>
    </lineage>
</organism>
<evidence type="ECO:0000256" key="2">
    <source>
        <dbReference type="SAM" id="MobiDB-lite"/>
    </source>
</evidence>
<evidence type="ECO:0000256" key="1">
    <source>
        <dbReference type="ARBA" id="ARBA00049983"/>
    </source>
</evidence>
<evidence type="ECO:0000313" key="4">
    <source>
        <dbReference type="EMBL" id="KAK1927851.1"/>
    </source>
</evidence>
<dbReference type="Proteomes" id="UP001182556">
    <property type="component" value="Unassembled WGS sequence"/>
</dbReference>
<proteinExistence type="inferred from homology"/>
<dbReference type="GO" id="GO:0051082">
    <property type="term" value="F:unfolded protein binding"/>
    <property type="evidence" value="ECO:0007669"/>
    <property type="project" value="TreeGrafter"/>
</dbReference>
<dbReference type="GO" id="GO:0006606">
    <property type="term" value="P:protein import into nucleus"/>
    <property type="evidence" value="ECO:0007669"/>
    <property type="project" value="TreeGrafter"/>
</dbReference>
<dbReference type="Pfam" id="PF25567">
    <property type="entry name" value="TPR_SYO1"/>
    <property type="match status" value="1"/>
</dbReference>
<feature type="region of interest" description="Disordered" evidence="2">
    <location>
        <begin position="390"/>
        <end position="409"/>
    </location>
</feature>
<accession>A0AAD9FX88</accession>
<gene>
    <name evidence="4" type="ORF">DB88DRAFT_479521</name>
</gene>
<dbReference type="EMBL" id="JAODAN010000001">
    <property type="protein sequence ID" value="KAK1927851.1"/>
    <property type="molecule type" value="Genomic_DNA"/>
</dbReference>
<dbReference type="CDD" id="cd13394">
    <property type="entry name" value="Syo1_like"/>
    <property type="match status" value="1"/>
</dbReference>
<dbReference type="GO" id="GO:0042273">
    <property type="term" value="P:ribosomal large subunit biogenesis"/>
    <property type="evidence" value="ECO:0007669"/>
    <property type="project" value="TreeGrafter"/>
</dbReference>
<comment type="similarity">
    <text evidence="1">Belongs to the nuclear import and ribosome assembly adapter family.</text>
</comment>